<dbReference type="AlphaFoldDB" id="A0A679IYR0"/>
<sequence length="105" mass="12174">MFEDTAHREQPYTVRLEGNDLSIRDLMEVRFTFLRLLEQRIGAPTHVVKCYRAWANQLESGSGALTQAQVALARAWREAWDHATEQTAPLLSNPRTTEFQFELLR</sequence>
<accession>A0A679IYR0</accession>
<proteinExistence type="predicted"/>
<dbReference type="EMBL" id="LR743507">
    <property type="protein sequence ID" value="CAA2104039.1"/>
    <property type="molecule type" value="Genomic_DNA"/>
</dbReference>
<evidence type="ECO:0000313" key="1">
    <source>
        <dbReference type="EMBL" id="CAA2104039.1"/>
    </source>
</evidence>
<dbReference type="RefSeq" id="WP_339090201.1">
    <property type="nucleotide sequence ID" value="NZ_LR743507.1"/>
</dbReference>
<protein>
    <submittedName>
        <fullName evidence="1">Uncharacterized protein</fullName>
    </submittedName>
</protein>
<organism evidence="1">
    <name type="scientific">Variovorax paradoxus</name>
    <dbReference type="NCBI Taxonomy" id="34073"/>
    <lineage>
        <taxon>Bacteria</taxon>
        <taxon>Pseudomonadati</taxon>
        <taxon>Pseudomonadota</taxon>
        <taxon>Betaproteobacteria</taxon>
        <taxon>Burkholderiales</taxon>
        <taxon>Comamonadaceae</taxon>
        <taxon>Variovorax</taxon>
    </lineage>
</organism>
<name>A0A679IYR0_VARPD</name>
<reference evidence="1" key="1">
    <citation type="submission" date="2019-12" db="EMBL/GenBank/DDBJ databases">
        <authorList>
            <person name="Cremers G."/>
        </authorList>
    </citation>
    <scope>NUCLEOTIDE SEQUENCE</scope>
    <source>
        <strain evidence="1">Vvax</strain>
    </source>
</reference>
<gene>
    <name evidence="1" type="ORF">VVAX_02565</name>
</gene>